<dbReference type="PROSITE" id="PS50850">
    <property type="entry name" value="MFS"/>
    <property type="match status" value="1"/>
</dbReference>
<feature type="transmembrane region" description="Helical" evidence="6">
    <location>
        <begin position="338"/>
        <end position="357"/>
    </location>
</feature>
<feature type="transmembrane region" description="Helical" evidence="6">
    <location>
        <begin position="202"/>
        <end position="224"/>
    </location>
</feature>
<keyword evidence="2" id="KW-0813">Transport</keyword>
<dbReference type="AlphaFoldDB" id="A0A2R6WLK7"/>
<dbReference type="FunFam" id="1.20.1250.20:FF:000068">
    <property type="entry name" value="MFS general substrate transporter"/>
    <property type="match status" value="1"/>
</dbReference>
<feature type="transmembrane region" description="Helical" evidence="6">
    <location>
        <begin position="81"/>
        <end position="102"/>
    </location>
</feature>
<comment type="subcellular location">
    <subcellularLocation>
        <location evidence="1">Membrane</location>
        <topology evidence="1">Multi-pass membrane protein</topology>
    </subcellularLocation>
</comment>
<dbReference type="GO" id="GO:0016020">
    <property type="term" value="C:membrane"/>
    <property type="evidence" value="ECO:0000318"/>
    <property type="project" value="GO_Central"/>
</dbReference>
<feature type="transmembrane region" description="Helical" evidence="6">
    <location>
        <begin position="169"/>
        <end position="190"/>
    </location>
</feature>
<dbReference type="GO" id="GO:0022857">
    <property type="term" value="F:transmembrane transporter activity"/>
    <property type="evidence" value="ECO:0000318"/>
    <property type="project" value="GO_Central"/>
</dbReference>
<protein>
    <recommendedName>
        <fullName evidence="7">Major facilitator superfamily (MFS) profile domain-containing protein</fullName>
    </recommendedName>
</protein>
<feature type="transmembrane region" description="Helical" evidence="6">
    <location>
        <begin position="43"/>
        <end position="61"/>
    </location>
</feature>
<evidence type="ECO:0000256" key="2">
    <source>
        <dbReference type="ARBA" id="ARBA00022448"/>
    </source>
</evidence>
<dbReference type="Proteomes" id="UP000244005">
    <property type="component" value="Unassembled WGS sequence"/>
</dbReference>
<dbReference type="FunFam" id="1.20.1250.20:FF:000034">
    <property type="entry name" value="MFS general substrate transporter"/>
    <property type="match status" value="1"/>
</dbReference>
<gene>
    <name evidence="8" type="ORF">MARPO_0077s0040</name>
</gene>
<dbReference type="PANTHER" id="PTHR43791">
    <property type="entry name" value="PERMEASE-RELATED"/>
    <property type="match status" value="1"/>
</dbReference>
<feature type="transmembrane region" description="Helical" evidence="6">
    <location>
        <begin position="431"/>
        <end position="454"/>
    </location>
</feature>
<dbReference type="InterPro" id="IPR020846">
    <property type="entry name" value="MFS_dom"/>
</dbReference>
<evidence type="ECO:0000259" key="7">
    <source>
        <dbReference type="PROSITE" id="PS50850"/>
    </source>
</evidence>
<accession>A0A2R6WLK7</accession>
<dbReference type="EMBL" id="KZ772749">
    <property type="protein sequence ID" value="PTQ34712.1"/>
    <property type="molecule type" value="Genomic_DNA"/>
</dbReference>
<proteinExistence type="predicted"/>
<feature type="transmembrane region" description="Helical" evidence="6">
    <location>
        <begin position="311"/>
        <end position="331"/>
    </location>
</feature>
<dbReference type="InterPro" id="IPR036259">
    <property type="entry name" value="MFS_trans_sf"/>
</dbReference>
<name>A0A2R6WLK7_MARPO</name>
<dbReference type="Gene3D" id="1.20.1250.20">
    <property type="entry name" value="MFS general substrate transporter like domains"/>
    <property type="match status" value="2"/>
</dbReference>
<dbReference type="PANTHER" id="PTHR43791:SF19">
    <property type="entry name" value="TRANSPORTER, PUTATIVE (AFU_ORTHOLOGUE AFUA_1G01812)-RELATED"/>
    <property type="match status" value="1"/>
</dbReference>
<dbReference type="SUPFAM" id="SSF103473">
    <property type="entry name" value="MFS general substrate transporter"/>
    <property type="match status" value="1"/>
</dbReference>
<feature type="transmembrane region" description="Helical" evidence="6">
    <location>
        <begin position="399"/>
        <end position="419"/>
    </location>
</feature>
<evidence type="ECO:0000313" key="9">
    <source>
        <dbReference type="Proteomes" id="UP000244005"/>
    </source>
</evidence>
<dbReference type="OMA" id="LWGICMT"/>
<evidence type="ECO:0000256" key="6">
    <source>
        <dbReference type="SAM" id="Phobius"/>
    </source>
</evidence>
<keyword evidence="9" id="KW-1185">Reference proteome</keyword>
<keyword evidence="3 6" id="KW-0812">Transmembrane</keyword>
<sequence length="490" mass="54106">MARPGAEENFSDNLDAEKQTVSTAVPFDEAAERALIRRIDLRIIPYLSFLYLLSFLDRVNIGNAKIAGLVTDLHMTDQQYLWTLTIFFFPYAFFEVPSNILLKRLRPSVWIPTIMMAWGTVMTLMGLVKNFEGLLSARFFLGVAEAGLYPGVSYYLSCWYKKREFGLRAAIFFSAATASGAFGGLLAAAISNMEGVGDLPGWAWIFILEGLVTVLAGFASFWLVPDFPDTAKFLTADERAFIIARLQADGQLSAGHHESFNFGRLWNAWKDWKTPVVMVITMGTIGPLYAISLFLPSIIKELGYTSTHAQLLTVPPYVVACFFTVLIGYTADKFGQRGLHSVACLAVSITGCLMNIVSSSGAAVRYAGVFLVAAGLYPVATTVMAWIANNVEGSYKRGIVMATAIAFGNIQGVVSSNIYRARDAPHYLLGHTVVVVYLVIALSACVVFWIALAAENRKRDRGERKYRIKTGTEQEKLELGDMHPDFRYTV</sequence>
<dbReference type="Gramene" id="Mp8g00290.1">
    <property type="protein sequence ID" value="Mp8g00290.1.cds1"/>
    <property type="gene ID" value="Mp8g00290"/>
</dbReference>
<dbReference type="OrthoDB" id="1706866at2759"/>
<feature type="transmembrane region" description="Helical" evidence="6">
    <location>
        <begin position="139"/>
        <end position="157"/>
    </location>
</feature>
<organism evidence="8 9">
    <name type="scientific">Marchantia polymorpha</name>
    <name type="common">Common liverwort</name>
    <name type="synonym">Marchantia aquatica</name>
    <dbReference type="NCBI Taxonomy" id="3197"/>
    <lineage>
        <taxon>Eukaryota</taxon>
        <taxon>Viridiplantae</taxon>
        <taxon>Streptophyta</taxon>
        <taxon>Embryophyta</taxon>
        <taxon>Marchantiophyta</taxon>
        <taxon>Marchantiopsida</taxon>
        <taxon>Marchantiidae</taxon>
        <taxon>Marchantiales</taxon>
        <taxon>Marchantiaceae</taxon>
        <taxon>Marchantia</taxon>
    </lineage>
</organism>
<dbReference type="Pfam" id="PF07690">
    <property type="entry name" value="MFS_1"/>
    <property type="match status" value="1"/>
</dbReference>
<evidence type="ECO:0000313" key="8">
    <source>
        <dbReference type="EMBL" id="PTQ34712.1"/>
    </source>
</evidence>
<feature type="transmembrane region" description="Helical" evidence="6">
    <location>
        <begin position="109"/>
        <end position="127"/>
    </location>
</feature>
<feature type="transmembrane region" description="Helical" evidence="6">
    <location>
        <begin position="276"/>
        <end position="299"/>
    </location>
</feature>
<feature type="domain" description="Major facilitator superfamily (MFS) profile" evidence="7">
    <location>
        <begin position="43"/>
        <end position="459"/>
    </location>
</feature>
<evidence type="ECO:0000256" key="4">
    <source>
        <dbReference type="ARBA" id="ARBA00022989"/>
    </source>
</evidence>
<evidence type="ECO:0000256" key="1">
    <source>
        <dbReference type="ARBA" id="ARBA00004141"/>
    </source>
</evidence>
<feature type="transmembrane region" description="Helical" evidence="6">
    <location>
        <begin position="363"/>
        <end position="387"/>
    </location>
</feature>
<evidence type="ECO:0000256" key="5">
    <source>
        <dbReference type="ARBA" id="ARBA00023136"/>
    </source>
</evidence>
<evidence type="ECO:0000256" key="3">
    <source>
        <dbReference type="ARBA" id="ARBA00022692"/>
    </source>
</evidence>
<dbReference type="InterPro" id="IPR011701">
    <property type="entry name" value="MFS"/>
</dbReference>
<keyword evidence="4 6" id="KW-1133">Transmembrane helix</keyword>
<keyword evidence="5 6" id="KW-0472">Membrane</keyword>
<reference evidence="9" key="1">
    <citation type="journal article" date="2017" name="Cell">
        <title>Insights into land plant evolution garnered from the Marchantia polymorpha genome.</title>
        <authorList>
            <person name="Bowman J.L."/>
            <person name="Kohchi T."/>
            <person name="Yamato K.T."/>
            <person name="Jenkins J."/>
            <person name="Shu S."/>
            <person name="Ishizaki K."/>
            <person name="Yamaoka S."/>
            <person name="Nishihama R."/>
            <person name="Nakamura Y."/>
            <person name="Berger F."/>
            <person name="Adam C."/>
            <person name="Aki S.S."/>
            <person name="Althoff F."/>
            <person name="Araki T."/>
            <person name="Arteaga-Vazquez M.A."/>
            <person name="Balasubrmanian S."/>
            <person name="Barry K."/>
            <person name="Bauer D."/>
            <person name="Boehm C.R."/>
            <person name="Briginshaw L."/>
            <person name="Caballero-Perez J."/>
            <person name="Catarino B."/>
            <person name="Chen F."/>
            <person name="Chiyoda S."/>
            <person name="Chovatia M."/>
            <person name="Davies K.M."/>
            <person name="Delmans M."/>
            <person name="Demura T."/>
            <person name="Dierschke T."/>
            <person name="Dolan L."/>
            <person name="Dorantes-Acosta A.E."/>
            <person name="Eklund D.M."/>
            <person name="Florent S.N."/>
            <person name="Flores-Sandoval E."/>
            <person name="Fujiyama A."/>
            <person name="Fukuzawa H."/>
            <person name="Galik B."/>
            <person name="Grimanelli D."/>
            <person name="Grimwood J."/>
            <person name="Grossniklaus U."/>
            <person name="Hamada T."/>
            <person name="Haseloff J."/>
            <person name="Hetherington A.J."/>
            <person name="Higo A."/>
            <person name="Hirakawa Y."/>
            <person name="Hundley H.N."/>
            <person name="Ikeda Y."/>
            <person name="Inoue K."/>
            <person name="Inoue S.I."/>
            <person name="Ishida S."/>
            <person name="Jia Q."/>
            <person name="Kakita M."/>
            <person name="Kanazawa T."/>
            <person name="Kawai Y."/>
            <person name="Kawashima T."/>
            <person name="Kennedy M."/>
            <person name="Kinose K."/>
            <person name="Kinoshita T."/>
            <person name="Kohara Y."/>
            <person name="Koide E."/>
            <person name="Komatsu K."/>
            <person name="Kopischke S."/>
            <person name="Kubo M."/>
            <person name="Kyozuka J."/>
            <person name="Lagercrantz U."/>
            <person name="Lin S.S."/>
            <person name="Lindquist E."/>
            <person name="Lipzen A.M."/>
            <person name="Lu C.W."/>
            <person name="De Luna E."/>
            <person name="Martienssen R.A."/>
            <person name="Minamino N."/>
            <person name="Mizutani M."/>
            <person name="Mizutani M."/>
            <person name="Mochizuki N."/>
            <person name="Monte I."/>
            <person name="Mosher R."/>
            <person name="Nagasaki H."/>
            <person name="Nakagami H."/>
            <person name="Naramoto S."/>
            <person name="Nishitani K."/>
            <person name="Ohtani M."/>
            <person name="Okamoto T."/>
            <person name="Okumura M."/>
            <person name="Phillips J."/>
            <person name="Pollak B."/>
            <person name="Reinders A."/>
            <person name="Rovekamp M."/>
            <person name="Sano R."/>
            <person name="Sawa S."/>
            <person name="Schmid M.W."/>
            <person name="Shirakawa M."/>
            <person name="Solano R."/>
            <person name="Spunde A."/>
            <person name="Suetsugu N."/>
            <person name="Sugano S."/>
            <person name="Sugiyama A."/>
            <person name="Sun R."/>
            <person name="Suzuki Y."/>
            <person name="Takenaka M."/>
            <person name="Takezawa D."/>
            <person name="Tomogane H."/>
            <person name="Tsuzuki M."/>
            <person name="Ueda T."/>
            <person name="Umeda M."/>
            <person name="Ward J.M."/>
            <person name="Watanabe Y."/>
            <person name="Yazaki K."/>
            <person name="Yokoyama R."/>
            <person name="Yoshitake Y."/>
            <person name="Yotsui I."/>
            <person name="Zachgo S."/>
            <person name="Schmutz J."/>
        </authorList>
    </citation>
    <scope>NUCLEOTIDE SEQUENCE [LARGE SCALE GENOMIC DNA]</scope>
    <source>
        <strain evidence="9">Tak-1</strain>
    </source>
</reference>